<evidence type="ECO:0000313" key="2">
    <source>
        <dbReference type="EMBL" id="GAA4744180.1"/>
    </source>
</evidence>
<keyword evidence="1" id="KW-0472">Membrane</keyword>
<comment type="caution">
    <text evidence="2">The sequence shown here is derived from an EMBL/GenBank/DDBJ whole genome shotgun (WGS) entry which is preliminary data.</text>
</comment>
<keyword evidence="3" id="KW-1185">Reference proteome</keyword>
<organism evidence="2 3">
    <name type="scientific">Nocardioides endophyticus</name>
    <dbReference type="NCBI Taxonomy" id="1353775"/>
    <lineage>
        <taxon>Bacteria</taxon>
        <taxon>Bacillati</taxon>
        <taxon>Actinomycetota</taxon>
        <taxon>Actinomycetes</taxon>
        <taxon>Propionibacteriales</taxon>
        <taxon>Nocardioidaceae</taxon>
        <taxon>Nocardioides</taxon>
    </lineage>
</organism>
<dbReference type="EMBL" id="BAABKN010000019">
    <property type="protein sequence ID" value="GAA4744180.1"/>
    <property type="molecule type" value="Genomic_DNA"/>
</dbReference>
<evidence type="ECO:0000313" key="3">
    <source>
        <dbReference type="Proteomes" id="UP001499882"/>
    </source>
</evidence>
<dbReference type="Pfam" id="PF07332">
    <property type="entry name" value="Phage_holin_3_6"/>
    <property type="match status" value="1"/>
</dbReference>
<proteinExistence type="predicted"/>
<dbReference type="RefSeq" id="WP_345527731.1">
    <property type="nucleotide sequence ID" value="NZ_BAABKN010000019.1"/>
</dbReference>
<feature type="transmembrane region" description="Helical" evidence="1">
    <location>
        <begin position="57"/>
        <end position="82"/>
    </location>
</feature>
<keyword evidence="1" id="KW-0812">Transmembrane</keyword>
<name>A0ABP8Z1W1_9ACTN</name>
<feature type="transmembrane region" description="Helical" evidence="1">
    <location>
        <begin position="88"/>
        <end position="109"/>
    </location>
</feature>
<dbReference type="Proteomes" id="UP001499882">
    <property type="component" value="Unassembled WGS sequence"/>
</dbReference>
<evidence type="ECO:0000256" key="1">
    <source>
        <dbReference type="SAM" id="Phobius"/>
    </source>
</evidence>
<sequence length="140" mass="15218">MTVTPPPAPTPGHESDQRSLGEIVSDVTQDLTTLIRQEIDLAKTELKEEGRKAAKGAGMLGGAGLAGYFTVLFLSTTLMFVLDEFLELWLSALIVTVLWAIATAVLALIGKKKLEASRPQLPQTQQTLKEDVRWAKAQKS</sequence>
<accession>A0ABP8Z1W1</accession>
<keyword evidence="1" id="KW-1133">Transmembrane helix</keyword>
<dbReference type="InterPro" id="IPR009937">
    <property type="entry name" value="Phage_holin_3_6"/>
</dbReference>
<reference evidence="3" key="1">
    <citation type="journal article" date="2019" name="Int. J. Syst. Evol. Microbiol.">
        <title>The Global Catalogue of Microorganisms (GCM) 10K type strain sequencing project: providing services to taxonomists for standard genome sequencing and annotation.</title>
        <authorList>
            <consortium name="The Broad Institute Genomics Platform"/>
            <consortium name="The Broad Institute Genome Sequencing Center for Infectious Disease"/>
            <person name="Wu L."/>
            <person name="Ma J."/>
        </authorList>
    </citation>
    <scope>NUCLEOTIDE SEQUENCE [LARGE SCALE GENOMIC DNA]</scope>
    <source>
        <strain evidence="3">JCM 18532</strain>
    </source>
</reference>
<protein>
    <submittedName>
        <fullName evidence="2">Phage holin family protein</fullName>
    </submittedName>
</protein>
<gene>
    <name evidence="2" type="ORF">GCM10023350_31090</name>
</gene>